<dbReference type="Proteomes" id="UP000490386">
    <property type="component" value="Unassembled WGS sequence"/>
</dbReference>
<evidence type="ECO:0008006" key="4">
    <source>
        <dbReference type="Google" id="ProtNLM"/>
    </source>
</evidence>
<organism evidence="2 3">
    <name type="scientific">Pseudoclavibacter terrae</name>
    <dbReference type="NCBI Taxonomy" id="1530195"/>
    <lineage>
        <taxon>Bacteria</taxon>
        <taxon>Bacillati</taxon>
        <taxon>Actinomycetota</taxon>
        <taxon>Actinomycetes</taxon>
        <taxon>Micrococcales</taxon>
        <taxon>Microbacteriaceae</taxon>
        <taxon>Pseudoclavibacter</taxon>
    </lineage>
</organism>
<dbReference type="OrthoDB" id="9762066at2"/>
<dbReference type="RefSeq" id="WP_151423037.1">
    <property type="nucleotide sequence ID" value="NZ_WBJX01000001.1"/>
</dbReference>
<feature type="signal peptide" evidence="1">
    <location>
        <begin position="1"/>
        <end position="22"/>
    </location>
</feature>
<gene>
    <name evidence="2" type="ORF">F8O03_06220</name>
</gene>
<evidence type="ECO:0000313" key="3">
    <source>
        <dbReference type="Proteomes" id="UP000490386"/>
    </source>
</evidence>
<reference evidence="2 3" key="1">
    <citation type="submission" date="2019-09" db="EMBL/GenBank/DDBJ databases">
        <title>Phylogeny of genus Pseudoclavibacter and closely related genus.</title>
        <authorList>
            <person name="Li Y."/>
        </authorList>
    </citation>
    <scope>NUCLEOTIDE SEQUENCE [LARGE SCALE GENOMIC DNA]</scope>
    <source>
        <strain evidence="2 3">THG-MD12</strain>
    </source>
</reference>
<name>A0A7J5B6S1_9MICO</name>
<proteinExistence type="predicted"/>
<sequence>MSGAAWTVPVIAVAATAPFAAASPSPCPVLSLDGWTRTSSGTLGPGNLSVNTAAFGRTGVLYNITEGQATGTQAITLTQNIGVRAGTTYTFAFAAAGNYGNNNAAVSASAYTELRVGDVTGNTLSTRVALYGNVQVPITPAANGWLDQTLTYTAASTGTLPVSFTWFLPPKGDQQSQDDIAVTVPSIACTQ</sequence>
<dbReference type="EMBL" id="WBJX01000001">
    <property type="protein sequence ID" value="KAB1639899.1"/>
    <property type="molecule type" value="Genomic_DNA"/>
</dbReference>
<keyword evidence="1" id="KW-0732">Signal</keyword>
<keyword evidence="3" id="KW-1185">Reference proteome</keyword>
<comment type="caution">
    <text evidence="2">The sequence shown here is derived from an EMBL/GenBank/DDBJ whole genome shotgun (WGS) entry which is preliminary data.</text>
</comment>
<dbReference type="Gene3D" id="2.60.120.260">
    <property type="entry name" value="Galactose-binding domain-like"/>
    <property type="match status" value="1"/>
</dbReference>
<accession>A0A7J5B6S1</accession>
<feature type="chain" id="PRO_5029536222" description="CBM-cenC domain-containing protein" evidence="1">
    <location>
        <begin position="23"/>
        <end position="191"/>
    </location>
</feature>
<evidence type="ECO:0000256" key="1">
    <source>
        <dbReference type="SAM" id="SignalP"/>
    </source>
</evidence>
<protein>
    <recommendedName>
        <fullName evidence="4">CBM-cenC domain-containing protein</fullName>
    </recommendedName>
</protein>
<evidence type="ECO:0000313" key="2">
    <source>
        <dbReference type="EMBL" id="KAB1639899.1"/>
    </source>
</evidence>
<dbReference type="AlphaFoldDB" id="A0A7J5B6S1"/>